<feature type="domain" description="AMIN" evidence="3">
    <location>
        <begin position="42"/>
        <end position="119"/>
    </location>
</feature>
<evidence type="ECO:0000259" key="3">
    <source>
        <dbReference type="Pfam" id="PF11741"/>
    </source>
</evidence>
<feature type="region of interest" description="Disordered" evidence="1">
    <location>
        <begin position="144"/>
        <end position="353"/>
    </location>
</feature>
<accession>A0A7U4DPX1</accession>
<dbReference type="KEGG" id="dpr:Despr_2378"/>
<dbReference type="InterPro" id="IPR021731">
    <property type="entry name" value="AMIN_dom"/>
</dbReference>
<feature type="compositionally biased region" description="Low complexity" evidence="1">
    <location>
        <begin position="158"/>
        <end position="169"/>
    </location>
</feature>
<dbReference type="Gene3D" id="2.60.40.3500">
    <property type="match status" value="2"/>
</dbReference>
<feature type="chain" id="PRO_5030952841" description="AMIN domain-containing protein" evidence="2">
    <location>
        <begin position="26"/>
        <end position="464"/>
    </location>
</feature>
<evidence type="ECO:0000256" key="2">
    <source>
        <dbReference type="SAM" id="SignalP"/>
    </source>
</evidence>
<dbReference type="Proteomes" id="UP000006365">
    <property type="component" value="Chromosome"/>
</dbReference>
<feature type="signal peptide" evidence="2">
    <location>
        <begin position="1"/>
        <end position="25"/>
    </location>
</feature>
<gene>
    <name evidence="4" type="ordered locus">Despr_2378</name>
</gene>
<evidence type="ECO:0000313" key="5">
    <source>
        <dbReference type="Proteomes" id="UP000006365"/>
    </source>
</evidence>
<feature type="domain" description="AMIN" evidence="3">
    <location>
        <begin position="386"/>
        <end position="445"/>
    </location>
</feature>
<feature type="compositionally biased region" description="Low complexity" evidence="1">
    <location>
        <begin position="252"/>
        <end position="294"/>
    </location>
</feature>
<dbReference type="Pfam" id="PF11741">
    <property type="entry name" value="AMIN"/>
    <property type="match status" value="2"/>
</dbReference>
<evidence type="ECO:0000256" key="1">
    <source>
        <dbReference type="SAM" id="MobiDB-lite"/>
    </source>
</evidence>
<feature type="compositionally biased region" description="Basic and acidic residues" evidence="1">
    <location>
        <begin position="144"/>
        <end position="157"/>
    </location>
</feature>
<dbReference type="AlphaFoldDB" id="A0A7U4DPX1"/>
<reference evidence="4 5" key="1">
    <citation type="journal article" date="2011" name="Stand. Genomic Sci.">
        <title>Complete genome sequence of Desulfobulbus propionicus type strain (1pr3).</title>
        <authorList>
            <person name="Pagani I."/>
            <person name="Lapidus A."/>
            <person name="Nolan M."/>
            <person name="Lucas S."/>
            <person name="Hammon N."/>
            <person name="Deshpande S."/>
            <person name="Cheng J.F."/>
            <person name="Chertkov O."/>
            <person name="Davenport K."/>
            <person name="Tapia R."/>
            <person name="Han C."/>
            <person name="Goodwin L."/>
            <person name="Pitluck S."/>
            <person name="Liolios K."/>
            <person name="Mavromatis K."/>
            <person name="Ivanova N."/>
            <person name="Mikhailova N."/>
            <person name="Pati A."/>
            <person name="Chen A."/>
            <person name="Palaniappan K."/>
            <person name="Land M."/>
            <person name="Hauser L."/>
            <person name="Chang Y.J."/>
            <person name="Jeffries C.D."/>
            <person name="Detter J.C."/>
            <person name="Brambilla E."/>
            <person name="Kannan K.P."/>
            <person name="Djao O.D."/>
            <person name="Rohde M."/>
            <person name="Pukall R."/>
            <person name="Spring S."/>
            <person name="Goker M."/>
            <person name="Sikorski J."/>
            <person name="Woyke T."/>
            <person name="Bristow J."/>
            <person name="Eisen J.A."/>
            <person name="Markowitz V."/>
            <person name="Hugenholtz P."/>
            <person name="Kyrpides N.C."/>
            <person name="Klenk H.P."/>
        </authorList>
    </citation>
    <scope>NUCLEOTIDE SEQUENCE [LARGE SCALE GENOMIC DNA]</scope>
    <source>
        <strain evidence="5">ATCC 33891 / DSM 2032 / 1pr3</strain>
    </source>
</reference>
<name>A0A7U4DPX1_DESPD</name>
<feature type="compositionally biased region" description="Low complexity" evidence="1">
    <location>
        <begin position="210"/>
        <end position="231"/>
    </location>
</feature>
<protein>
    <recommendedName>
        <fullName evidence="3">AMIN domain-containing protein</fullName>
    </recommendedName>
</protein>
<organism evidence="4 5">
    <name type="scientific">Desulfobulbus propionicus (strain ATCC 33891 / DSM 2032 / VKM B-1956 / 1pr3)</name>
    <dbReference type="NCBI Taxonomy" id="577650"/>
    <lineage>
        <taxon>Bacteria</taxon>
        <taxon>Pseudomonadati</taxon>
        <taxon>Thermodesulfobacteriota</taxon>
        <taxon>Desulfobulbia</taxon>
        <taxon>Desulfobulbales</taxon>
        <taxon>Desulfobulbaceae</taxon>
        <taxon>Desulfobulbus</taxon>
    </lineage>
</organism>
<feature type="compositionally biased region" description="Basic and acidic residues" evidence="1">
    <location>
        <begin position="308"/>
        <end position="322"/>
    </location>
</feature>
<proteinExistence type="predicted"/>
<dbReference type="RefSeq" id="WP_015725056.1">
    <property type="nucleotide sequence ID" value="NC_014972.1"/>
</dbReference>
<keyword evidence="5" id="KW-1185">Reference proteome</keyword>
<dbReference type="EMBL" id="CP002364">
    <property type="protein sequence ID" value="ADW18519.1"/>
    <property type="molecule type" value="Genomic_DNA"/>
</dbReference>
<evidence type="ECO:0000313" key="4">
    <source>
        <dbReference type="EMBL" id="ADW18519.1"/>
    </source>
</evidence>
<keyword evidence="2" id="KW-0732">Signal</keyword>
<sequence length="464" mass="49475">MKKNIVARAAHTLFVFLFTVGLAMAEDAPQLQKLKHSVLSPSSEQVVLQLNGSYSPNVFTLKGETPRVIFDFADMTHSREVKSITTKGAIVKRVRVGMHGDETPKTRIVFDVATLKDVTYTQSFDEATSTLTIHFTRPAKTIDSKKTVAQRNEDKPAAEPATTTAEPAASGQPPATVDTAVSGPSPRTPASTEGPAPKAAEQVAQPSRPSEQTTQQQSASSPSQGEAPAAQTVGAEPVASPAPSKDQPSPAPAKETPPATEAAAQKPVEQSQAAVPAPPQTATAPPAAAPTQPAAKDDATKTSVPGKEAQKQEESAAKKEQPVETTPITAQPAVKPEAEHAAAPAQTEEPPRLEYVKFDATSPKGEMVLFKLNGFHPPAVHGVEEGIPRVICDFNNTKLIDSGKGKNTIKTNGKFVKVIRTSTTKKPEKVRVVIDLEPNRSYDLQQVFFKEDNLFVIIVNTMKK</sequence>